<protein>
    <recommendedName>
        <fullName evidence="2">Gfo/Idh/MocA-like oxidoreductase N-terminal domain-containing protein</fullName>
    </recommendedName>
</protein>
<dbReference type="Gene3D" id="3.30.360.10">
    <property type="entry name" value="Dihydrodipicolinate Reductase, domain 2"/>
    <property type="match status" value="1"/>
</dbReference>
<reference evidence="3 4" key="1">
    <citation type="journal article" date="2019" name="Int. J. Syst. Evol. Microbiol.">
        <title>The Global Catalogue of Microorganisms (GCM) 10K type strain sequencing project: providing services to taxonomists for standard genome sequencing and annotation.</title>
        <authorList>
            <consortium name="The Broad Institute Genomics Platform"/>
            <consortium name="The Broad Institute Genome Sequencing Center for Infectious Disease"/>
            <person name="Wu L."/>
            <person name="Ma J."/>
        </authorList>
    </citation>
    <scope>NUCLEOTIDE SEQUENCE [LARGE SCALE GENOMIC DNA]</scope>
    <source>
        <strain evidence="3 4">JCM 14306</strain>
    </source>
</reference>
<feature type="domain" description="Gfo/Idh/MocA-like oxidoreductase N-terminal" evidence="2">
    <location>
        <begin position="13"/>
        <end position="124"/>
    </location>
</feature>
<keyword evidence="1" id="KW-0560">Oxidoreductase</keyword>
<comment type="caution">
    <text evidence="3">The sequence shown here is derived from an EMBL/GenBank/DDBJ whole genome shotgun (WGS) entry which is preliminary data.</text>
</comment>
<keyword evidence="4" id="KW-1185">Reference proteome</keyword>
<dbReference type="InterPro" id="IPR000683">
    <property type="entry name" value="Gfo/Idh/MocA-like_OxRdtase_N"/>
</dbReference>
<dbReference type="EMBL" id="BAAANE010000008">
    <property type="protein sequence ID" value="GAA1651985.1"/>
    <property type="molecule type" value="Genomic_DNA"/>
</dbReference>
<dbReference type="SUPFAM" id="SSF55347">
    <property type="entry name" value="Glyceraldehyde-3-phosphate dehydrogenase-like, C-terminal domain"/>
    <property type="match status" value="1"/>
</dbReference>
<name>A0ABN2FL36_9ACTN</name>
<dbReference type="Gene3D" id="3.40.50.720">
    <property type="entry name" value="NAD(P)-binding Rossmann-like Domain"/>
    <property type="match status" value="1"/>
</dbReference>
<dbReference type="RefSeq" id="WP_344114468.1">
    <property type="nucleotide sequence ID" value="NZ_BAAANE010000008.1"/>
</dbReference>
<dbReference type="SUPFAM" id="SSF51735">
    <property type="entry name" value="NAD(P)-binding Rossmann-fold domains"/>
    <property type="match status" value="1"/>
</dbReference>
<evidence type="ECO:0000256" key="1">
    <source>
        <dbReference type="ARBA" id="ARBA00023002"/>
    </source>
</evidence>
<dbReference type="InterPro" id="IPR050463">
    <property type="entry name" value="Gfo/Idh/MocA_oxidrdct_glycsds"/>
</dbReference>
<evidence type="ECO:0000313" key="3">
    <source>
        <dbReference type="EMBL" id="GAA1651985.1"/>
    </source>
</evidence>
<evidence type="ECO:0000313" key="4">
    <source>
        <dbReference type="Proteomes" id="UP001501319"/>
    </source>
</evidence>
<dbReference type="PANTHER" id="PTHR43818">
    <property type="entry name" value="BCDNA.GH03377"/>
    <property type="match status" value="1"/>
</dbReference>
<dbReference type="Proteomes" id="UP001501319">
    <property type="component" value="Unassembled WGS sequence"/>
</dbReference>
<organism evidence="3 4">
    <name type="scientific">Kribbella alba</name>
    <dbReference type="NCBI Taxonomy" id="190197"/>
    <lineage>
        <taxon>Bacteria</taxon>
        <taxon>Bacillati</taxon>
        <taxon>Actinomycetota</taxon>
        <taxon>Actinomycetes</taxon>
        <taxon>Propionibacteriales</taxon>
        <taxon>Kribbellaceae</taxon>
        <taxon>Kribbella</taxon>
    </lineage>
</organism>
<evidence type="ECO:0000259" key="2">
    <source>
        <dbReference type="Pfam" id="PF01408"/>
    </source>
</evidence>
<dbReference type="InterPro" id="IPR036291">
    <property type="entry name" value="NAD(P)-bd_dom_sf"/>
</dbReference>
<sequence>MLTSPLKGSRPGRYGIVGSGWRTGFFFRLARAMPERFAVTGVVTRSADRGREVEREWGVSTFRSVDELVAADRPDFVIVSVPWDVAPDVTGELVALGIPVLSETPPAPNAAGLRRLWSEVGDSGLVQVAEQNPLLPSHAAQLALIRAGVLGEVTSVQLSSTHLYHAVAVIRRLLGVGLASATVEARKYVAPLVDPMARDGWSGDTEPKDATTTLATMDFGGGRMGLYDFTDNQWHNPLRSNRIVIRGSRGELVDEKVVRLADPATVLESRLVRRQTGLDLNLEGFALDHLSHDGTVLYRNPFPGERLADEDISIGALLAGMTAWCHGEGEPPYPLAEASQDHLIALAIEESAGTGQPVVAGREPWSS</sequence>
<accession>A0ABN2FL36</accession>
<dbReference type="Pfam" id="PF01408">
    <property type="entry name" value="GFO_IDH_MocA"/>
    <property type="match status" value="1"/>
</dbReference>
<gene>
    <name evidence="3" type="ORF">GCM10009744_49820</name>
</gene>
<proteinExistence type="predicted"/>
<dbReference type="PANTHER" id="PTHR43818:SF11">
    <property type="entry name" value="BCDNA.GH03377"/>
    <property type="match status" value="1"/>
</dbReference>